<evidence type="ECO:0000313" key="1">
    <source>
        <dbReference type="EMBL" id="MDR9890693.1"/>
    </source>
</evidence>
<dbReference type="EMBL" id="JAQGEC010000008">
    <property type="protein sequence ID" value="MDR9890693.1"/>
    <property type="molecule type" value="Genomic_DNA"/>
</dbReference>
<reference evidence="1" key="1">
    <citation type="submission" date="2022-12" db="EMBL/GenBank/DDBJ databases">
        <title>NDM-1 containing novel ST 2018 Pseudenterobacter timonensis.</title>
        <authorList>
            <person name="Halder G."/>
            <person name="Mandal S."/>
            <person name="Dutta S."/>
        </authorList>
    </citation>
    <scope>NUCLEOTIDE SEQUENCE</scope>
    <source>
        <strain evidence="1">CNCI147</strain>
    </source>
</reference>
<evidence type="ECO:0000313" key="2">
    <source>
        <dbReference type="Proteomes" id="UP001248822"/>
    </source>
</evidence>
<dbReference type="Pfam" id="PF02413">
    <property type="entry name" value="Caudo_TAP"/>
    <property type="match status" value="1"/>
</dbReference>
<gene>
    <name evidence="1" type="ORF">O7047_10655</name>
</gene>
<protein>
    <submittedName>
        <fullName evidence="1">Tail fiber assembly protein</fullName>
    </submittedName>
</protein>
<accession>A0AAE4IUF2</accession>
<dbReference type="Proteomes" id="UP001248822">
    <property type="component" value="Unassembled WGS sequence"/>
</dbReference>
<sequence>MKCALIKNNQVMNIIEIDEGGINEFTGGQLILIPEDEVVDIGFSVDGDAFIPPPIPELTDDEIKQLNESKRKEKVAIAANYISKNSLDSKLMLGMLSDEDKRKHAQIITYIDDLNSMNWVPFQM</sequence>
<proteinExistence type="predicted"/>
<dbReference type="RefSeq" id="WP_310826140.1">
    <property type="nucleotide sequence ID" value="NZ_JAQGEC010000008.1"/>
</dbReference>
<dbReference type="AlphaFoldDB" id="A0AAE4IUF2"/>
<dbReference type="InterPro" id="IPR003458">
    <property type="entry name" value="Phage_T4_Gp38_tail_assem"/>
</dbReference>
<name>A0AAE4IUF2_9ENTR</name>
<comment type="caution">
    <text evidence="1">The sequence shown here is derived from an EMBL/GenBank/DDBJ whole genome shotgun (WGS) entry which is preliminary data.</text>
</comment>
<organism evidence="1 2">
    <name type="scientific">Pseudenterobacter timonensis</name>
    <dbReference type="NCBI Taxonomy" id="1755099"/>
    <lineage>
        <taxon>Bacteria</taxon>
        <taxon>Pseudomonadati</taxon>
        <taxon>Pseudomonadota</taxon>
        <taxon>Gammaproteobacteria</taxon>
        <taxon>Enterobacterales</taxon>
        <taxon>Enterobacteriaceae</taxon>
        <taxon>Pseudenterobacter</taxon>
    </lineage>
</organism>